<dbReference type="EMBL" id="AP023097">
    <property type="protein sequence ID" value="BCE73769.1"/>
    <property type="molecule type" value="Genomic_DNA"/>
</dbReference>
<dbReference type="PANTHER" id="PTHR36510">
    <property type="entry name" value="GLUTAMATE--CYSTEINE LIGASE 2-RELATED"/>
    <property type="match status" value="1"/>
</dbReference>
<dbReference type="Pfam" id="PF04107">
    <property type="entry name" value="GCS2"/>
    <property type="match status" value="1"/>
</dbReference>
<comment type="similarity">
    <text evidence="4">Belongs to the glutamate--cysteine ligase type 2 family. YbdK subfamily.</text>
</comment>
<dbReference type="NCBIfam" id="TIGR02050">
    <property type="entry name" value="gshA_cyan_rel"/>
    <property type="match status" value="1"/>
</dbReference>
<dbReference type="Gene3D" id="3.30.590.20">
    <property type="match status" value="1"/>
</dbReference>
<dbReference type="NCBIfam" id="NF010039">
    <property type="entry name" value="PRK13515.1"/>
    <property type="match status" value="1"/>
</dbReference>
<dbReference type="PANTHER" id="PTHR36510:SF1">
    <property type="entry name" value="GLUTAMATE--CYSTEINE LIGASE 2-RELATED"/>
    <property type="match status" value="1"/>
</dbReference>
<dbReference type="InterPro" id="IPR050141">
    <property type="entry name" value="GCL_type2/YbdK_subfam"/>
</dbReference>
<proteinExistence type="inferred from homology"/>
<dbReference type="InterPro" id="IPR014746">
    <property type="entry name" value="Gln_synth/guanido_kin_cat_dom"/>
</dbReference>
<evidence type="ECO:0000313" key="9">
    <source>
        <dbReference type="EMBL" id="BCE73769.1"/>
    </source>
</evidence>
<evidence type="ECO:0000256" key="4">
    <source>
        <dbReference type="HAMAP-Rule" id="MF_01609"/>
    </source>
</evidence>
<dbReference type="RefSeq" id="WP_038966248.1">
    <property type="nucleotide sequence ID" value="NZ_AJQI01000199.1"/>
</dbReference>
<reference evidence="8" key="4">
    <citation type="submission" date="2020-05" db="EMBL/GenBank/DDBJ databases">
        <title>Complete genome sequence of Bradyrhizobium diazoefficiens XF3 isolated from soybean nodule.</title>
        <authorList>
            <person name="Noda R."/>
            <person name="Kakizaki K."/>
            <person name="Minamisawa K."/>
        </authorList>
    </citation>
    <scope>NUCLEOTIDE SEQUENCE</scope>
    <source>
        <strain evidence="8">XF3</strain>
    </source>
</reference>
<dbReference type="AlphaFoldDB" id="A0A810BCZ9"/>
<name>A0A810BCZ9_9BRAD</name>
<dbReference type="EMBL" id="AP023099">
    <property type="protein sequence ID" value="BCE91108.1"/>
    <property type="molecule type" value="Genomic_DNA"/>
</dbReference>
<dbReference type="EMBL" id="AP023093">
    <property type="protein sequence ID" value="BCE38898.1"/>
    <property type="molecule type" value="Genomic_DNA"/>
</dbReference>
<sequence length="435" mass="49072">MTFASDVLKLLRLDSSDDKQHLVIRSAGGRGKAAEYSFGIEEEYFLADRRSLDVAIQTPNELFESANWSTGGQAMREMLQSQLEVATNVHVDVNDAREELRFLRREVANVAAQYGFVIMACGTHPTAVWRMSQPSPKPRYEEMIEDLRSIGHRNMMCGMHVHVQLPDPEKRMAVMRAMLPHLPLFIALSASSPFWNSHKTGLKGYRLAAYSELPRTGLPELFESRHDYDEYVGALQRSGVIPDESHIWWAMRPSMKHPTLELRAPDTCTFVDDAVAIASLYRCLTRHLYRRPHLSKTVTVVERAIAVENKWRAQRYGTDCIFASKDGPITISELLSRLIDDIVEDADALNCAAEVEHCRTIVERGSSAEFQLRAYRENGNDIAAVSRWIAASTISGRALRSDAPRLRRHSARASFGNDNGIPEFAVSRAVSWRKA</sequence>
<dbReference type="EC" id="6.3.2.2" evidence="4"/>
<dbReference type="GO" id="GO:0004357">
    <property type="term" value="F:glutamate-cysteine ligase activity"/>
    <property type="evidence" value="ECO:0007669"/>
    <property type="project" value="UniProtKB-EC"/>
</dbReference>
<evidence type="ECO:0000313" key="7">
    <source>
        <dbReference type="EMBL" id="BCE30156.1"/>
    </source>
</evidence>
<evidence type="ECO:0000313" key="8">
    <source>
        <dbReference type="EMBL" id="BCE38898.1"/>
    </source>
</evidence>
<evidence type="ECO:0000313" key="6">
    <source>
        <dbReference type="EMBL" id="BCE21341.1"/>
    </source>
</evidence>
<dbReference type="SUPFAM" id="SSF55931">
    <property type="entry name" value="Glutamine synthetase/guanido kinase"/>
    <property type="match status" value="1"/>
</dbReference>
<comment type="function">
    <text evidence="4">ATP-dependent carboxylate-amine ligase which exhibits weak glutamate--cysteine ligase activity.</text>
</comment>
<evidence type="ECO:0000256" key="5">
    <source>
        <dbReference type="SAM" id="Coils"/>
    </source>
</evidence>
<evidence type="ECO:0000256" key="2">
    <source>
        <dbReference type="ARBA" id="ARBA00022741"/>
    </source>
</evidence>
<dbReference type="FunFam" id="3.30.590.20:FF:000009">
    <property type="entry name" value="Putative glutamate--cysteine ligase 2"/>
    <property type="match status" value="1"/>
</dbReference>
<reference evidence="7" key="3">
    <citation type="submission" date="2020-05" db="EMBL/GenBank/DDBJ databases">
        <title>Complete genome sequence of Bradyrhizobium diazoefficiens XF2 isolated from soybean nodule.</title>
        <authorList>
            <person name="Noda R."/>
            <person name="Kakizaki K."/>
            <person name="Minamisawa K."/>
        </authorList>
    </citation>
    <scope>NUCLEOTIDE SEQUENCE</scope>
    <source>
        <strain evidence="7">XF2</strain>
    </source>
</reference>
<organism evidence="9">
    <name type="scientific">Bradyrhizobium diazoefficiens</name>
    <dbReference type="NCBI Taxonomy" id="1355477"/>
    <lineage>
        <taxon>Bacteria</taxon>
        <taxon>Pseudomonadati</taxon>
        <taxon>Pseudomonadota</taxon>
        <taxon>Alphaproteobacteria</taxon>
        <taxon>Hyphomicrobiales</taxon>
        <taxon>Nitrobacteraceae</taxon>
        <taxon>Bradyrhizobium</taxon>
    </lineage>
</organism>
<comment type="catalytic activity">
    <reaction evidence="4">
        <text>L-cysteine + L-glutamate + ATP = gamma-L-glutamyl-L-cysteine + ADP + phosphate + H(+)</text>
        <dbReference type="Rhea" id="RHEA:13285"/>
        <dbReference type="ChEBI" id="CHEBI:15378"/>
        <dbReference type="ChEBI" id="CHEBI:29985"/>
        <dbReference type="ChEBI" id="CHEBI:30616"/>
        <dbReference type="ChEBI" id="CHEBI:35235"/>
        <dbReference type="ChEBI" id="CHEBI:43474"/>
        <dbReference type="ChEBI" id="CHEBI:58173"/>
        <dbReference type="ChEBI" id="CHEBI:456216"/>
        <dbReference type="EC" id="6.3.2.2"/>
    </reaction>
</comment>
<protein>
    <recommendedName>
        <fullName evidence="4">Putative glutamate--cysteine ligase 2</fullName>
        <ecNumber evidence="4">6.3.2.2</ecNumber>
    </recommendedName>
    <alternativeName>
        <fullName evidence="4">Gamma-glutamylcysteine synthetase 2</fullName>
        <shortName evidence="4">GCS 2</shortName>
        <shortName evidence="4">Gamma-GCS 2</shortName>
    </alternativeName>
</protein>
<keyword evidence="3 4" id="KW-0067">ATP-binding</keyword>
<dbReference type="HAMAP" id="MF_01609">
    <property type="entry name" value="Glu_cys_ligase_2"/>
    <property type="match status" value="1"/>
</dbReference>
<dbReference type="GeneID" id="46490769"/>
<dbReference type="EMBL" id="AP023091">
    <property type="protein sequence ID" value="BCE21341.1"/>
    <property type="molecule type" value="Genomic_DNA"/>
</dbReference>
<evidence type="ECO:0000256" key="3">
    <source>
        <dbReference type="ARBA" id="ARBA00022840"/>
    </source>
</evidence>
<keyword evidence="2 4" id="KW-0547">Nucleotide-binding</keyword>
<accession>A0A810BCZ9</accession>
<keyword evidence="5" id="KW-0175">Coiled coil</keyword>
<dbReference type="GO" id="GO:0005524">
    <property type="term" value="F:ATP binding"/>
    <property type="evidence" value="ECO:0007669"/>
    <property type="project" value="UniProtKB-KW"/>
</dbReference>
<dbReference type="InterPro" id="IPR006336">
    <property type="entry name" value="GCS2"/>
</dbReference>
<dbReference type="InterPro" id="IPR011793">
    <property type="entry name" value="YbdK"/>
</dbReference>
<evidence type="ECO:0000313" key="10">
    <source>
        <dbReference type="EMBL" id="BCE91108.1"/>
    </source>
</evidence>
<reference evidence="10" key="2">
    <citation type="submission" date="2020-05" db="EMBL/GenBank/DDBJ databases">
        <title>Complete genome sequence of Bradyrhizobium diazoefficiens XF10 isolated from soybean nodule.</title>
        <authorList>
            <person name="Noda R."/>
            <person name="Kakizaki K."/>
            <person name="Minamisawa K."/>
        </authorList>
    </citation>
    <scope>NUCLEOTIDE SEQUENCE</scope>
    <source>
        <strain evidence="10">XF10</strain>
    </source>
</reference>
<evidence type="ECO:0000256" key="1">
    <source>
        <dbReference type="ARBA" id="ARBA00022598"/>
    </source>
</evidence>
<keyword evidence="1 4" id="KW-0436">Ligase</keyword>
<feature type="coiled-coil region" evidence="5">
    <location>
        <begin position="86"/>
        <end position="113"/>
    </location>
</feature>
<reference evidence="9" key="5">
    <citation type="submission" date="2020-05" db="EMBL/GenBank/DDBJ databases">
        <title>Complete genome sequence of Bradyrhizobium diazoefficiens XF8 isolated from soybean nodule.</title>
        <authorList>
            <person name="Noda R."/>
            <person name="Kakizaki K."/>
            <person name="Minamisawa K."/>
        </authorList>
    </citation>
    <scope>NUCLEOTIDE SEQUENCE</scope>
    <source>
        <strain evidence="9">XF8</strain>
    </source>
</reference>
<dbReference type="EMBL" id="AP023092">
    <property type="protein sequence ID" value="BCE30156.1"/>
    <property type="molecule type" value="Genomic_DNA"/>
</dbReference>
<dbReference type="GO" id="GO:0042398">
    <property type="term" value="P:modified amino acid biosynthetic process"/>
    <property type="evidence" value="ECO:0007669"/>
    <property type="project" value="InterPro"/>
</dbReference>
<reference evidence="6" key="1">
    <citation type="submission" date="2020-05" db="EMBL/GenBank/DDBJ databases">
        <title>Complete genome sequence of Bradyrhizobium diazoefficiens XF1 isolated from soybean nodule.</title>
        <authorList>
            <person name="Noda R."/>
            <person name="Kakizaki K."/>
            <person name="Minamisawa K."/>
        </authorList>
    </citation>
    <scope>NUCLEOTIDE SEQUENCE</scope>
    <source>
        <strain evidence="6">XF1</strain>
    </source>
</reference>
<gene>
    <name evidence="10" type="ORF">XF10B_39060</name>
    <name evidence="6" type="ORF">XF1B_40220</name>
    <name evidence="7" type="ORF">XF2B_39250</name>
    <name evidence="8" type="ORF">XF3B_39290</name>
    <name evidence="9" type="ORF">XF8B_38800</name>
</gene>